<keyword evidence="3" id="KW-1185">Reference proteome</keyword>
<evidence type="ECO:0000313" key="2">
    <source>
        <dbReference type="EMBL" id="KAG0286101.1"/>
    </source>
</evidence>
<reference evidence="2" key="1">
    <citation type="journal article" date="2020" name="Fungal Divers.">
        <title>Resolving the Mortierellaceae phylogeny through synthesis of multi-gene phylogenetics and phylogenomics.</title>
        <authorList>
            <person name="Vandepol N."/>
            <person name="Liber J."/>
            <person name="Desiro A."/>
            <person name="Na H."/>
            <person name="Kennedy M."/>
            <person name="Barry K."/>
            <person name="Grigoriev I.V."/>
            <person name="Miller A.N."/>
            <person name="O'Donnell K."/>
            <person name="Stajich J.E."/>
            <person name="Bonito G."/>
        </authorList>
    </citation>
    <scope>NUCLEOTIDE SEQUENCE</scope>
    <source>
        <strain evidence="2">NVP60</strain>
    </source>
</reference>
<sequence>MAKKLPTNDPSHDDLDASATSDSEQETSNNSNAHKAPGASKKHLTTDHYDFLLDWLERDGNYVKIFSAVGKTSLSKKEIQSSKQGFDEWAAHVSLAKGGLVLTGSSLKARFKRYLDKCKKIKEDEKLTGSGLTEEDYKERVTTISRRYQILCPRFERMDRIFGTKANVVALASMEGGMGTRLEVRGVEFNLEQGPDDDEDTVIGHYGDREEPSIAANGPTRVVLNLDNDELVEEPFQEIKERDEREIIAVVGETKRPATSSAGSTQDKKPKTETLRSTLSTLNSGASQSKFSSFAFTYLEGVKVKADSALTIEQNRLKWEREKWDKEAELRANEQKATLEGKRLDLLALLVKNGLADKELIYSIMKKTMIKI</sequence>
<organism evidence="2 3">
    <name type="scientific">Linnemannia gamsii</name>
    <dbReference type="NCBI Taxonomy" id="64522"/>
    <lineage>
        <taxon>Eukaryota</taxon>
        <taxon>Fungi</taxon>
        <taxon>Fungi incertae sedis</taxon>
        <taxon>Mucoromycota</taxon>
        <taxon>Mortierellomycotina</taxon>
        <taxon>Mortierellomycetes</taxon>
        <taxon>Mortierellales</taxon>
        <taxon>Mortierellaceae</taxon>
        <taxon>Linnemannia</taxon>
    </lineage>
</organism>
<comment type="caution">
    <text evidence="2">The sequence shown here is derived from an EMBL/GenBank/DDBJ whole genome shotgun (WGS) entry which is preliminary data.</text>
</comment>
<feature type="region of interest" description="Disordered" evidence="1">
    <location>
        <begin position="1"/>
        <end position="41"/>
    </location>
</feature>
<name>A0A9P6UF65_9FUNG</name>
<dbReference type="Proteomes" id="UP000823405">
    <property type="component" value="Unassembled WGS sequence"/>
</dbReference>
<gene>
    <name evidence="2" type="ORF">BGZ97_007549</name>
</gene>
<accession>A0A9P6UF65</accession>
<dbReference type="AlphaFoldDB" id="A0A9P6UF65"/>
<dbReference type="EMBL" id="JAAAIN010003364">
    <property type="protein sequence ID" value="KAG0286101.1"/>
    <property type="molecule type" value="Genomic_DNA"/>
</dbReference>
<feature type="compositionally biased region" description="Polar residues" evidence="1">
    <location>
        <begin position="18"/>
        <end position="33"/>
    </location>
</feature>
<dbReference type="OrthoDB" id="2414509at2759"/>
<protein>
    <submittedName>
        <fullName evidence="2">Uncharacterized protein</fullName>
    </submittedName>
</protein>
<feature type="region of interest" description="Disordered" evidence="1">
    <location>
        <begin position="253"/>
        <end position="276"/>
    </location>
</feature>
<proteinExistence type="predicted"/>
<evidence type="ECO:0000313" key="3">
    <source>
        <dbReference type="Proteomes" id="UP000823405"/>
    </source>
</evidence>
<evidence type="ECO:0000256" key="1">
    <source>
        <dbReference type="SAM" id="MobiDB-lite"/>
    </source>
</evidence>